<evidence type="ECO:0000256" key="4">
    <source>
        <dbReference type="ARBA" id="ARBA00022692"/>
    </source>
</evidence>
<evidence type="ECO:0000256" key="2">
    <source>
        <dbReference type="ARBA" id="ARBA00022475"/>
    </source>
</evidence>
<sequence length="508" mass="54750">MNLLSPGITLLRPLSARWRFWVLPIPMLLVGLVMGFMWLTASAPHAPESAVLVWLVLAGLAIWLYLQLAYVSLMGGEAQHMDSAMTRVSHGDLSQAASGKEPSLGGFGQQLQQMVTNMSSMVANIRTAAVLLGDTGKTLVEDTRGLAERAQAQGQHLQQTSVHVKHVSETVARNAQAAQQVSQMTASLHQEADSAGKKMTEAMQSMGPLEVTSKRMSEIIGVIDGIAFQTNLLALNAAVEAARAGEQGRGFAVVAAEVRNLAKRSQDAAAEIRDLIAESSQRVGETVHGIKQINDSMASLISGIGGIATNINVMAEGSASQSAALEEVVHAVGDLDVLTQENAVLVSRAGVNAERLINQASILEVSVGDIRLHQGTADQARQMTLNALAHLRQVGYAQAVRDFHDRSKPFIDRDLYIFIFDRAGIYQVHGALPEKDNTDLRVIPGLDAEKLIADAWAVCDREQGGWVNYVITNPVSRETQAKTSYVVPLDQQHLLGCGCYLNSEWLNV</sequence>
<dbReference type="SMART" id="SM00283">
    <property type="entry name" value="MA"/>
    <property type="match status" value="1"/>
</dbReference>
<dbReference type="PROSITE" id="PS50111">
    <property type="entry name" value="CHEMOTAXIS_TRANSDUC_2"/>
    <property type="match status" value="1"/>
</dbReference>
<reference evidence="11 12" key="1">
    <citation type="submission" date="2017-01" db="EMBL/GenBank/DDBJ databases">
        <title>Genome sequencing of Rhodoferax fermentans JCM 7819.</title>
        <authorList>
            <person name="Kim Y.J."/>
            <person name="Farh M.E.-A."/>
            <person name="Yang D.-C."/>
        </authorList>
    </citation>
    <scope>NUCLEOTIDE SEQUENCE [LARGE SCALE GENOMIC DNA]</scope>
    <source>
        <strain evidence="11 12">JCM 7819</strain>
    </source>
</reference>
<dbReference type="InterPro" id="IPR051310">
    <property type="entry name" value="MCP_chemotaxis"/>
</dbReference>
<dbReference type="SUPFAM" id="SSF58104">
    <property type="entry name" value="Methyl-accepting chemotaxis protein (MCP) signaling domain"/>
    <property type="match status" value="1"/>
</dbReference>
<dbReference type="CDD" id="cd11386">
    <property type="entry name" value="MCP_signal"/>
    <property type="match status" value="1"/>
</dbReference>
<dbReference type="PANTHER" id="PTHR43531:SF11">
    <property type="entry name" value="METHYL-ACCEPTING CHEMOTAXIS PROTEIN 3"/>
    <property type="match status" value="1"/>
</dbReference>
<evidence type="ECO:0000256" key="7">
    <source>
        <dbReference type="ARBA" id="ARBA00029447"/>
    </source>
</evidence>
<keyword evidence="3" id="KW-0145">Chemotaxis</keyword>
<dbReference type="EMBL" id="MTJN01000002">
    <property type="protein sequence ID" value="OOV06790.1"/>
    <property type="molecule type" value="Genomic_DNA"/>
</dbReference>
<dbReference type="InterPro" id="IPR004089">
    <property type="entry name" value="MCPsignal_dom"/>
</dbReference>
<feature type="domain" description="Methyl-accepting transducer" evidence="10">
    <location>
        <begin position="128"/>
        <end position="357"/>
    </location>
</feature>
<dbReference type="GO" id="GO:0005886">
    <property type="term" value="C:plasma membrane"/>
    <property type="evidence" value="ECO:0007669"/>
    <property type="project" value="UniProtKB-SubCell"/>
</dbReference>
<proteinExistence type="inferred from homology"/>
<keyword evidence="12" id="KW-1185">Reference proteome</keyword>
<dbReference type="GO" id="GO:0007165">
    <property type="term" value="P:signal transduction"/>
    <property type="evidence" value="ECO:0007669"/>
    <property type="project" value="UniProtKB-KW"/>
</dbReference>
<dbReference type="PANTHER" id="PTHR43531">
    <property type="entry name" value="PROTEIN ICFG"/>
    <property type="match status" value="1"/>
</dbReference>
<keyword evidence="5 9" id="KW-1133">Transmembrane helix</keyword>
<comment type="similarity">
    <text evidence="7">Belongs to the methyl-accepting chemotaxis (MCP) protein family.</text>
</comment>
<dbReference type="OrthoDB" id="9054408at2"/>
<comment type="caution">
    <text evidence="11">The sequence shown here is derived from an EMBL/GenBank/DDBJ whole genome shotgun (WGS) entry which is preliminary data.</text>
</comment>
<evidence type="ECO:0000256" key="1">
    <source>
        <dbReference type="ARBA" id="ARBA00004651"/>
    </source>
</evidence>
<organism evidence="11 12">
    <name type="scientific">Rhodoferax fermentans</name>
    <dbReference type="NCBI Taxonomy" id="28066"/>
    <lineage>
        <taxon>Bacteria</taxon>
        <taxon>Pseudomonadati</taxon>
        <taxon>Pseudomonadota</taxon>
        <taxon>Betaproteobacteria</taxon>
        <taxon>Burkholderiales</taxon>
        <taxon>Comamonadaceae</taxon>
        <taxon>Rhodoferax</taxon>
    </lineage>
</organism>
<evidence type="ECO:0000313" key="12">
    <source>
        <dbReference type="Proteomes" id="UP000190750"/>
    </source>
</evidence>
<dbReference type="AlphaFoldDB" id="A0A1T1ARR0"/>
<evidence type="ECO:0000256" key="9">
    <source>
        <dbReference type="SAM" id="Phobius"/>
    </source>
</evidence>
<evidence type="ECO:0000313" key="11">
    <source>
        <dbReference type="EMBL" id="OOV06790.1"/>
    </source>
</evidence>
<evidence type="ECO:0000256" key="6">
    <source>
        <dbReference type="ARBA" id="ARBA00023136"/>
    </source>
</evidence>
<feature type="transmembrane region" description="Helical" evidence="9">
    <location>
        <begin position="51"/>
        <end position="73"/>
    </location>
</feature>
<dbReference type="RefSeq" id="WP_078364610.1">
    <property type="nucleotide sequence ID" value="NZ_MTJN01000002.1"/>
</dbReference>
<dbReference type="Pfam" id="PF00015">
    <property type="entry name" value="MCPsignal"/>
    <property type="match status" value="1"/>
</dbReference>
<gene>
    <name evidence="11" type="ORF">RF819_08660</name>
</gene>
<keyword evidence="8" id="KW-0807">Transducer</keyword>
<keyword evidence="4 9" id="KW-0812">Transmembrane</keyword>
<dbReference type="STRING" id="28066.RF819_08660"/>
<comment type="subcellular location">
    <subcellularLocation>
        <location evidence="1">Cell membrane</location>
        <topology evidence="1">Multi-pass membrane protein</topology>
    </subcellularLocation>
</comment>
<name>A0A1T1ARR0_RHOFE</name>
<protein>
    <recommendedName>
        <fullName evidence="10">Methyl-accepting transducer domain-containing protein</fullName>
    </recommendedName>
</protein>
<keyword evidence="6 9" id="KW-0472">Membrane</keyword>
<dbReference type="GO" id="GO:0006935">
    <property type="term" value="P:chemotaxis"/>
    <property type="evidence" value="ECO:0007669"/>
    <property type="project" value="UniProtKB-KW"/>
</dbReference>
<dbReference type="Proteomes" id="UP000190750">
    <property type="component" value="Unassembled WGS sequence"/>
</dbReference>
<evidence type="ECO:0000256" key="3">
    <source>
        <dbReference type="ARBA" id="ARBA00022500"/>
    </source>
</evidence>
<dbReference type="InterPro" id="IPR033480">
    <property type="entry name" value="sCache_2"/>
</dbReference>
<keyword evidence="2" id="KW-1003">Cell membrane</keyword>
<dbReference type="Gene3D" id="1.10.287.950">
    <property type="entry name" value="Methyl-accepting chemotaxis protein"/>
    <property type="match status" value="1"/>
</dbReference>
<evidence type="ECO:0000256" key="5">
    <source>
        <dbReference type="ARBA" id="ARBA00022989"/>
    </source>
</evidence>
<evidence type="ECO:0000259" key="10">
    <source>
        <dbReference type="PROSITE" id="PS50111"/>
    </source>
</evidence>
<accession>A0A1T1ARR0</accession>
<evidence type="ECO:0000256" key="8">
    <source>
        <dbReference type="PROSITE-ProRule" id="PRU00284"/>
    </source>
</evidence>
<feature type="transmembrane region" description="Helical" evidence="9">
    <location>
        <begin position="20"/>
        <end position="39"/>
    </location>
</feature>
<dbReference type="Gene3D" id="3.30.450.20">
    <property type="entry name" value="PAS domain"/>
    <property type="match status" value="1"/>
</dbReference>
<dbReference type="Pfam" id="PF17200">
    <property type="entry name" value="sCache_2"/>
    <property type="match status" value="1"/>
</dbReference>